<name>A0A1M5MTX5_9ACTN</name>
<reference evidence="3" key="1">
    <citation type="submission" date="2016-11" db="EMBL/GenBank/DDBJ databases">
        <authorList>
            <person name="Varghese N."/>
            <person name="Submissions S."/>
        </authorList>
    </citation>
    <scope>NUCLEOTIDE SEQUENCE [LARGE SCALE GENOMIC DNA]</scope>
    <source>
        <strain evidence="3">DSM 45627</strain>
    </source>
</reference>
<keyword evidence="1" id="KW-0472">Membrane</keyword>
<dbReference type="AlphaFoldDB" id="A0A1M5MTX5"/>
<dbReference type="Proteomes" id="UP000186132">
    <property type="component" value="Unassembled WGS sequence"/>
</dbReference>
<evidence type="ECO:0000313" key="2">
    <source>
        <dbReference type="EMBL" id="SHG80820.1"/>
    </source>
</evidence>
<evidence type="ECO:0000313" key="3">
    <source>
        <dbReference type="Proteomes" id="UP000186132"/>
    </source>
</evidence>
<sequence length="72" mass="8005">MAWIPIAAWGVAAVVALVVLGYCAYEISWKTKRLRRDMDELTKVNAQLTQLRGELTETLTETQRRLAASGLG</sequence>
<keyword evidence="1" id="KW-1133">Transmembrane helix</keyword>
<evidence type="ECO:0000256" key="1">
    <source>
        <dbReference type="SAM" id="Phobius"/>
    </source>
</evidence>
<feature type="transmembrane region" description="Helical" evidence="1">
    <location>
        <begin position="6"/>
        <end position="25"/>
    </location>
</feature>
<keyword evidence="3" id="KW-1185">Reference proteome</keyword>
<proteinExistence type="predicted"/>
<organism evidence="2 3">
    <name type="scientific">Jatrophihabitans endophyticus</name>
    <dbReference type="NCBI Taxonomy" id="1206085"/>
    <lineage>
        <taxon>Bacteria</taxon>
        <taxon>Bacillati</taxon>
        <taxon>Actinomycetota</taxon>
        <taxon>Actinomycetes</taxon>
        <taxon>Jatrophihabitantales</taxon>
        <taxon>Jatrophihabitantaceae</taxon>
        <taxon>Jatrophihabitans</taxon>
    </lineage>
</organism>
<gene>
    <name evidence="2" type="ORF">SAMN05443575_2829</name>
</gene>
<dbReference type="STRING" id="1206085.SAMN05443575_2829"/>
<accession>A0A1M5MTX5</accession>
<protein>
    <submittedName>
        <fullName evidence="2">Uncharacterized protein</fullName>
    </submittedName>
</protein>
<dbReference type="EMBL" id="FQVU01000003">
    <property type="protein sequence ID" value="SHG80820.1"/>
    <property type="molecule type" value="Genomic_DNA"/>
</dbReference>
<keyword evidence="1" id="KW-0812">Transmembrane</keyword>
<dbReference type="RefSeq" id="WP_073390898.1">
    <property type="nucleotide sequence ID" value="NZ_FQVU01000003.1"/>
</dbReference>